<protein>
    <submittedName>
        <fullName evidence="7">E3 ubiquitin-protein ligase TRAIP</fullName>
    </submittedName>
</protein>
<dbReference type="GO" id="GO:0008270">
    <property type="term" value="F:zinc ion binding"/>
    <property type="evidence" value="ECO:0007669"/>
    <property type="project" value="UniProtKB-KW"/>
</dbReference>
<evidence type="ECO:0000256" key="5">
    <source>
        <dbReference type="SAM" id="MobiDB-lite"/>
    </source>
</evidence>
<dbReference type="EMBL" id="LNIX01000011">
    <property type="protein sequence ID" value="OXA48551.1"/>
    <property type="molecule type" value="Genomic_DNA"/>
</dbReference>
<evidence type="ECO:0000313" key="8">
    <source>
        <dbReference type="Proteomes" id="UP000198287"/>
    </source>
</evidence>
<evidence type="ECO:0000313" key="7">
    <source>
        <dbReference type="EMBL" id="OXA48551.1"/>
    </source>
</evidence>
<feature type="compositionally biased region" description="Low complexity" evidence="5">
    <location>
        <begin position="84"/>
        <end position="99"/>
    </location>
</feature>
<keyword evidence="1" id="KW-0479">Metal-binding</keyword>
<keyword evidence="2 4" id="KW-0863">Zinc-finger</keyword>
<reference evidence="7 8" key="1">
    <citation type="submission" date="2015-12" db="EMBL/GenBank/DDBJ databases">
        <title>The genome of Folsomia candida.</title>
        <authorList>
            <person name="Faddeeva A."/>
            <person name="Derks M.F."/>
            <person name="Anvar Y."/>
            <person name="Smit S."/>
            <person name="Van Straalen N."/>
            <person name="Roelofs D."/>
        </authorList>
    </citation>
    <scope>NUCLEOTIDE SEQUENCE [LARGE SCALE GENOMIC DNA]</scope>
    <source>
        <strain evidence="7 8">VU population</strain>
        <tissue evidence="7">Whole body</tissue>
    </source>
</reference>
<feature type="domain" description="RING-type" evidence="6">
    <location>
        <begin position="6"/>
        <end position="61"/>
    </location>
</feature>
<dbReference type="Gene3D" id="3.30.40.10">
    <property type="entry name" value="Zinc/RING finger domain, C3HC4 (zinc finger)"/>
    <property type="match status" value="1"/>
</dbReference>
<evidence type="ECO:0000259" key="6">
    <source>
        <dbReference type="PROSITE" id="PS50089"/>
    </source>
</evidence>
<keyword evidence="3" id="KW-0862">Zinc</keyword>
<dbReference type="PROSITE" id="PS50089">
    <property type="entry name" value="ZF_RING_2"/>
    <property type="match status" value="1"/>
</dbReference>
<dbReference type="AlphaFoldDB" id="A0A226DV30"/>
<dbReference type="SUPFAM" id="SSF57850">
    <property type="entry name" value="RING/U-box"/>
    <property type="match status" value="1"/>
</dbReference>
<accession>A0A226DV30</accession>
<dbReference type="InterPro" id="IPR027370">
    <property type="entry name" value="Znf-RING_euk"/>
</dbReference>
<evidence type="ECO:0000256" key="3">
    <source>
        <dbReference type="ARBA" id="ARBA00022833"/>
    </source>
</evidence>
<evidence type="ECO:0000256" key="1">
    <source>
        <dbReference type="ARBA" id="ARBA00022723"/>
    </source>
</evidence>
<evidence type="ECO:0000256" key="2">
    <source>
        <dbReference type="ARBA" id="ARBA00022771"/>
    </source>
</evidence>
<comment type="caution">
    <text evidence="7">The sequence shown here is derived from an EMBL/GenBank/DDBJ whole genome shotgun (WGS) entry which is preliminary data.</text>
</comment>
<evidence type="ECO:0000256" key="4">
    <source>
        <dbReference type="PROSITE-ProRule" id="PRU00175"/>
    </source>
</evidence>
<feature type="region of interest" description="Disordered" evidence="5">
    <location>
        <begin position="79"/>
        <end position="236"/>
    </location>
</feature>
<dbReference type="OrthoDB" id="6105938at2759"/>
<dbReference type="Pfam" id="PF13445">
    <property type="entry name" value="zf-RING_UBOX"/>
    <property type="match status" value="1"/>
</dbReference>
<dbReference type="SMART" id="SM00184">
    <property type="entry name" value="RING"/>
    <property type="match status" value="1"/>
</dbReference>
<organism evidence="7 8">
    <name type="scientific">Folsomia candida</name>
    <name type="common">Springtail</name>
    <dbReference type="NCBI Taxonomy" id="158441"/>
    <lineage>
        <taxon>Eukaryota</taxon>
        <taxon>Metazoa</taxon>
        <taxon>Ecdysozoa</taxon>
        <taxon>Arthropoda</taxon>
        <taxon>Hexapoda</taxon>
        <taxon>Collembola</taxon>
        <taxon>Entomobryomorpha</taxon>
        <taxon>Isotomoidea</taxon>
        <taxon>Isotomidae</taxon>
        <taxon>Proisotominae</taxon>
        <taxon>Folsomia</taxon>
    </lineage>
</organism>
<name>A0A226DV30_FOLCA</name>
<dbReference type="InterPro" id="IPR001841">
    <property type="entry name" value="Znf_RING"/>
</dbReference>
<dbReference type="Proteomes" id="UP000198287">
    <property type="component" value="Unassembled WGS sequence"/>
</dbReference>
<feature type="compositionally biased region" description="Basic and acidic residues" evidence="5">
    <location>
        <begin position="108"/>
        <end position="195"/>
    </location>
</feature>
<keyword evidence="8" id="KW-1185">Reference proteome</keyword>
<gene>
    <name evidence="7" type="ORF">Fcan01_16205</name>
</gene>
<proteinExistence type="predicted"/>
<sequence length="236" mass="27248">MSSIICSVCHDTLFLSVASQNKVSSAKCGHLFHTDCIEEIQVWAEKKESRRKYLNCCPSCQVNVGEAGFILLKPKFPKVKGKQSAPKPSSSTSPEPTDSIRQLTISKETFDNLKKHQDEKTSIENEKIARQRQDELRREEENRRREEAQMLSELKQKRWQDEQSSLERDFEFENTKAKNRQDQLTRSYKQHERTFDNLVKSRNSEIERGLANYKRHAEDAASSSGPRAESRSGNEP</sequence>
<dbReference type="InterPro" id="IPR013083">
    <property type="entry name" value="Znf_RING/FYVE/PHD"/>
</dbReference>